<dbReference type="GeneID" id="111024734"/>
<evidence type="ECO:0000313" key="2">
    <source>
        <dbReference type="RefSeq" id="XP_022158197.1"/>
    </source>
</evidence>
<protein>
    <submittedName>
        <fullName evidence="2">Uncharacterized protein LOC111024734</fullName>
    </submittedName>
</protein>
<dbReference type="PANTHER" id="PTHR35317:SF8">
    <property type="entry name" value="CCHC-TYPE DOMAIN-CONTAINING PROTEIN"/>
    <property type="match status" value="1"/>
</dbReference>
<accession>A0A6J1DWL0</accession>
<dbReference type="RefSeq" id="XP_022158197.1">
    <property type="nucleotide sequence ID" value="XM_022302505.1"/>
</dbReference>
<dbReference type="AlphaFoldDB" id="A0A6J1DWL0"/>
<name>A0A6J1DWL0_MOMCH</name>
<keyword evidence="1" id="KW-1185">Reference proteome</keyword>
<dbReference type="KEGG" id="mcha:111024734"/>
<proteinExistence type="predicted"/>
<evidence type="ECO:0000313" key="1">
    <source>
        <dbReference type="Proteomes" id="UP000504603"/>
    </source>
</evidence>
<organism evidence="1 2">
    <name type="scientific">Momordica charantia</name>
    <name type="common">Bitter gourd</name>
    <name type="synonym">Balsam pear</name>
    <dbReference type="NCBI Taxonomy" id="3673"/>
    <lineage>
        <taxon>Eukaryota</taxon>
        <taxon>Viridiplantae</taxon>
        <taxon>Streptophyta</taxon>
        <taxon>Embryophyta</taxon>
        <taxon>Tracheophyta</taxon>
        <taxon>Spermatophyta</taxon>
        <taxon>Magnoliopsida</taxon>
        <taxon>eudicotyledons</taxon>
        <taxon>Gunneridae</taxon>
        <taxon>Pentapetalae</taxon>
        <taxon>rosids</taxon>
        <taxon>fabids</taxon>
        <taxon>Cucurbitales</taxon>
        <taxon>Cucurbitaceae</taxon>
        <taxon>Momordiceae</taxon>
        <taxon>Momordica</taxon>
    </lineage>
</organism>
<gene>
    <name evidence="2" type="primary">LOC111024734</name>
</gene>
<sequence>MSASIIALLAAQKLNGENYRQWKSNLNTILVIDDLRFVLQEDCPQAPVSNATVAVRNAYDRWIKSNDKAKVYILASISDVLAKKHEDTVTTKEIMDSLQSMFGQPSLQARHEALKFVYNSRMKEGSSVREHVLNLMVHFNVAESNGIVIDEQSQASFILESLPKNFLPFHSNAGGGRVYGIVLEGLVEIARCDVLG</sequence>
<dbReference type="Pfam" id="PF14223">
    <property type="entry name" value="Retrotran_gag_2"/>
    <property type="match status" value="1"/>
</dbReference>
<dbReference type="PANTHER" id="PTHR35317">
    <property type="entry name" value="OS04G0629600 PROTEIN"/>
    <property type="match status" value="1"/>
</dbReference>
<reference evidence="2" key="1">
    <citation type="submission" date="2025-08" db="UniProtKB">
        <authorList>
            <consortium name="RefSeq"/>
        </authorList>
    </citation>
    <scope>IDENTIFICATION</scope>
    <source>
        <strain evidence="2">OHB3-1</strain>
    </source>
</reference>
<dbReference type="Proteomes" id="UP000504603">
    <property type="component" value="Unplaced"/>
</dbReference>
<dbReference type="OrthoDB" id="1920930at2759"/>